<dbReference type="RefSeq" id="WP_249773916.1">
    <property type="nucleotide sequence ID" value="NZ_CP097332.1"/>
</dbReference>
<dbReference type="InterPro" id="IPR006076">
    <property type="entry name" value="FAD-dep_OxRdtase"/>
</dbReference>
<proteinExistence type="predicted"/>
<evidence type="ECO:0000259" key="1">
    <source>
        <dbReference type="Pfam" id="PF01266"/>
    </source>
</evidence>
<reference evidence="2" key="1">
    <citation type="journal article" date="2018" name="Int. J. Syst. Evol. Microbiol.">
        <title>Jatrophihabitans telluris sp. nov., isolated from sediment soil of lava forest wetlands and the emended description of the genus Jatrophihabitans.</title>
        <authorList>
            <person name="Lee K.C."/>
            <person name="Suh M.K."/>
            <person name="Eom M.K."/>
            <person name="Kim K.K."/>
            <person name="Kim J.S."/>
            <person name="Kim D.S."/>
            <person name="Ko S.H."/>
            <person name="Shin Y.K."/>
            <person name="Lee J.S."/>
        </authorList>
    </citation>
    <scope>NUCLEOTIDE SEQUENCE</scope>
    <source>
        <strain evidence="2">N237</strain>
    </source>
</reference>
<protein>
    <submittedName>
        <fullName evidence="2">FAD-binding oxidoreductase</fullName>
    </submittedName>
</protein>
<name>A0ABY4R2I0_9ACTN</name>
<dbReference type="Gene3D" id="3.50.50.60">
    <property type="entry name" value="FAD/NAD(P)-binding domain"/>
    <property type="match status" value="1"/>
</dbReference>
<dbReference type="EMBL" id="CP097332">
    <property type="protein sequence ID" value="UQX90020.1"/>
    <property type="molecule type" value="Genomic_DNA"/>
</dbReference>
<dbReference type="Pfam" id="PF01266">
    <property type="entry name" value="DAO"/>
    <property type="match status" value="1"/>
</dbReference>
<feature type="domain" description="FAD dependent oxidoreductase" evidence="1">
    <location>
        <begin position="34"/>
        <end position="397"/>
    </location>
</feature>
<dbReference type="PANTHER" id="PTHR13847">
    <property type="entry name" value="SARCOSINE DEHYDROGENASE-RELATED"/>
    <property type="match status" value="1"/>
</dbReference>
<dbReference type="Proteomes" id="UP001056336">
    <property type="component" value="Chromosome"/>
</dbReference>
<dbReference type="PANTHER" id="PTHR13847:SF285">
    <property type="entry name" value="FAD DEPENDENT OXIDOREDUCTASE DOMAIN-CONTAINING PROTEIN"/>
    <property type="match status" value="1"/>
</dbReference>
<dbReference type="InterPro" id="IPR036188">
    <property type="entry name" value="FAD/NAD-bd_sf"/>
</dbReference>
<accession>A0ABY4R2I0</accession>
<reference evidence="2" key="2">
    <citation type="submission" date="2022-05" db="EMBL/GenBank/DDBJ databases">
        <authorList>
            <person name="Kim J.-S."/>
            <person name="Lee K."/>
            <person name="Suh M."/>
            <person name="Eom M."/>
            <person name="Kim J.-S."/>
            <person name="Kim D.-S."/>
            <person name="Ko S.-H."/>
            <person name="Shin Y."/>
            <person name="Lee J.-S."/>
        </authorList>
    </citation>
    <scope>NUCLEOTIDE SEQUENCE</scope>
    <source>
        <strain evidence="2">N237</strain>
    </source>
</reference>
<dbReference type="Gene3D" id="3.30.9.10">
    <property type="entry name" value="D-Amino Acid Oxidase, subunit A, domain 2"/>
    <property type="match status" value="1"/>
</dbReference>
<organism evidence="2 3">
    <name type="scientific">Jatrophihabitans telluris</name>
    <dbReference type="NCBI Taxonomy" id="2038343"/>
    <lineage>
        <taxon>Bacteria</taxon>
        <taxon>Bacillati</taxon>
        <taxon>Actinomycetota</taxon>
        <taxon>Actinomycetes</taxon>
        <taxon>Jatrophihabitantales</taxon>
        <taxon>Jatrophihabitantaceae</taxon>
        <taxon>Jatrophihabitans</taxon>
    </lineage>
</organism>
<dbReference type="SUPFAM" id="SSF51905">
    <property type="entry name" value="FAD/NAD(P)-binding domain"/>
    <property type="match status" value="1"/>
</dbReference>
<keyword evidence="3" id="KW-1185">Reference proteome</keyword>
<evidence type="ECO:0000313" key="3">
    <source>
        <dbReference type="Proteomes" id="UP001056336"/>
    </source>
</evidence>
<sequence length="461" mass="49528">MSYSQLSLWLATAGDALAPRPSLASASPADRVVDVAIVGAGYTGLWTAYYLQRACPDLRIAIVEAETAGFGASGRNGGWCSALFPVGLSALASEYGPEAALGQHRAMQETVAEIGRVIASDSLDADWAAGGTITLARSGPQLDRADEEIDEARRFGFGESDLSRLDAEQARSRLNATNVLGGVYTPHCAAIHPAKLARSLARRVEQSGVRIYEGTRVSAIEPGRVLTDLGVLRAEFIVRATEGFTPRLKGYRRAVVPVYSLMIATEPLSENVWDEIGLRDRETFADLRHLIIYGQRTADDRLVFGGRGAPYHFGSTVRPGFDRNDKVFSALQAALTELLPVTSGAKITHRWGGPLAIARDWHASAGLDRATGIAWAGGYVGDGVSTTNLAGRTLTDLILQRDTPLTELPWVNHRSPQWEPEPLRWLGANAGLQAMTWADAAEARHGRPSAVAAAVNRVLGR</sequence>
<evidence type="ECO:0000313" key="2">
    <source>
        <dbReference type="EMBL" id="UQX90020.1"/>
    </source>
</evidence>
<gene>
    <name evidence="2" type="ORF">M6D93_08460</name>
</gene>